<proteinExistence type="predicted"/>
<protein>
    <recommendedName>
        <fullName evidence="3">T9SS type A sorting domain-containing protein</fullName>
    </recommendedName>
</protein>
<sequence>MSRSGILLIICWITHAQTGQPITIDYTYLINATGYSNGFKVIPAGSFNTDTIYAVYAYTEESLYFAYSYDQGETWQKMYLSATPWNNGRFPSLDHYNRVPYVVCEGDSAGKGEIFLKCPFDPKPPIRISYTPGHSTLPAIIIDKNGKMHIVFQDNTPGNWEIYYCGYDTSPSDTYNLSQNSIATDIYPSISLYNGDEIHVIWERYDPSSYSPYRIVHRYLKDGVWSDEEFIGGPSYRPLHHPSLDYAKGEDDISAAWEDSSSGNLEAYFYRGNGGGYSTPGQSRYPVISTVGKTWSYLYWEDNSGGKDDIFAHRYYFMMGWWDYRFRDYYGDQNVHHPSVSGCYVLWTQGDHPPYQVRFVDEEYPIQTGEEAATHSIHFSPNPFRDQVRITHIPGEIEIYDVNGKRIRTLSRGLWDGRDEDGHEVAPGIYLLRSGGATVKLVKID</sequence>
<dbReference type="EMBL" id="QNBE01000001">
    <property type="protein sequence ID" value="RKX71814.1"/>
    <property type="molecule type" value="Genomic_DNA"/>
</dbReference>
<dbReference type="AlphaFoldDB" id="A0A660SLZ1"/>
<comment type="caution">
    <text evidence="1">The sequence shown here is derived from an EMBL/GenBank/DDBJ whole genome shotgun (WGS) entry which is preliminary data.</text>
</comment>
<evidence type="ECO:0000313" key="1">
    <source>
        <dbReference type="EMBL" id="RKX71814.1"/>
    </source>
</evidence>
<dbReference type="Gene3D" id="2.60.40.4070">
    <property type="match status" value="1"/>
</dbReference>
<reference evidence="1 2" key="1">
    <citation type="submission" date="2018-06" db="EMBL/GenBank/DDBJ databases">
        <title>Extensive metabolic versatility and redundancy in microbially diverse, dynamic hydrothermal sediments.</title>
        <authorList>
            <person name="Dombrowski N."/>
            <person name="Teske A."/>
            <person name="Baker B.J."/>
        </authorList>
    </citation>
    <scope>NUCLEOTIDE SEQUENCE [LARGE SCALE GENOMIC DNA]</scope>
    <source>
        <strain evidence="1">B36_G15</strain>
    </source>
</reference>
<dbReference type="SUPFAM" id="SSF50939">
    <property type="entry name" value="Sialidases"/>
    <property type="match status" value="1"/>
</dbReference>
<dbReference type="InterPro" id="IPR036278">
    <property type="entry name" value="Sialidase_sf"/>
</dbReference>
<evidence type="ECO:0000313" key="2">
    <source>
        <dbReference type="Proteomes" id="UP000268469"/>
    </source>
</evidence>
<dbReference type="Proteomes" id="UP000268469">
    <property type="component" value="Unassembled WGS sequence"/>
</dbReference>
<name>A0A660SLZ1_UNCW3</name>
<organism evidence="1 2">
    <name type="scientific">candidate division WOR-3 bacterium</name>
    <dbReference type="NCBI Taxonomy" id="2052148"/>
    <lineage>
        <taxon>Bacteria</taxon>
        <taxon>Bacteria division WOR-3</taxon>
    </lineage>
</organism>
<gene>
    <name evidence="1" type="ORF">DRP53_00020</name>
</gene>
<accession>A0A660SLZ1</accession>
<evidence type="ECO:0008006" key="3">
    <source>
        <dbReference type="Google" id="ProtNLM"/>
    </source>
</evidence>